<feature type="transmembrane region" description="Helical" evidence="1">
    <location>
        <begin position="251"/>
        <end position="268"/>
    </location>
</feature>
<dbReference type="InterPro" id="IPR002123">
    <property type="entry name" value="Plipid/glycerol_acylTrfase"/>
</dbReference>
<evidence type="ECO:0000313" key="4">
    <source>
        <dbReference type="Proteomes" id="UP000191680"/>
    </source>
</evidence>
<keyword evidence="1" id="KW-0472">Membrane</keyword>
<comment type="caution">
    <text evidence="3">The sequence shown here is derived from an EMBL/GenBank/DDBJ whole genome shotgun (WGS) entry which is preliminary data.</text>
</comment>
<gene>
    <name evidence="3" type="ORF">BUL40_12980</name>
</gene>
<organism evidence="3 4">
    <name type="scientific">Croceivirga radicis</name>
    <dbReference type="NCBI Taxonomy" id="1929488"/>
    <lineage>
        <taxon>Bacteria</taxon>
        <taxon>Pseudomonadati</taxon>
        <taxon>Bacteroidota</taxon>
        <taxon>Flavobacteriia</taxon>
        <taxon>Flavobacteriales</taxon>
        <taxon>Flavobacteriaceae</taxon>
        <taxon>Croceivirga</taxon>
    </lineage>
</organism>
<dbReference type="GO" id="GO:0016287">
    <property type="term" value="F:glycerone-phosphate O-acyltransferase activity"/>
    <property type="evidence" value="ECO:0007669"/>
    <property type="project" value="TreeGrafter"/>
</dbReference>
<dbReference type="SUPFAM" id="SSF69593">
    <property type="entry name" value="Glycerol-3-phosphate (1)-acyltransferase"/>
    <property type="match status" value="1"/>
</dbReference>
<dbReference type="GO" id="GO:0004366">
    <property type="term" value="F:glycerol-3-phosphate O-acyltransferase activity"/>
    <property type="evidence" value="ECO:0007669"/>
    <property type="project" value="TreeGrafter"/>
</dbReference>
<protein>
    <recommendedName>
        <fullName evidence="2">Phospholipid/glycerol acyltransferase domain-containing protein</fullName>
    </recommendedName>
</protein>
<feature type="transmembrane region" description="Helical" evidence="1">
    <location>
        <begin position="310"/>
        <end position="328"/>
    </location>
</feature>
<dbReference type="SMART" id="SM00563">
    <property type="entry name" value="PlsC"/>
    <property type="match status" value="1"/>
</dbReference>
<evidence type="ECO:0000256" key="1">
    <source>
        <dbReference type="SAM" id="Phobius"/>
    </source>
</evidence>
<feature type="transmembrane region" description="Helical" evidence="1">
    <location>
        <begin position="280"/>
        <end position="304"/>
    </location>
</feature>
<sequence>MGLHTYYKQIGIEGLQNIPKAKPILFLSNHQNALLDILIIATHCSRKPWYLTRSDVFKGKMLKDFFRFLQMLPIYRIRDGKAALAKNAAIFDFCGQLLSKNEAILLFPEANHNLKRRVRPLSKGFTRLLQSAFLVNEKLEMYLQPVGQNYKRPTQIGDSCKIIYGEPIAVSPEEVKDKTNIETLKTKVSFALKNLTVHVPEEDGYELILYHLDTEKVDYLSPAMVNKRIRQGFLGTPKQTRSNKKIKVTKILLAVLNLPVYLVWKFVVKPKVPEPEFIDTFRFMFALLAFSFGYPILFCALIWFYPPLTILIALISHYFLNFVLIKVMP</sequence>
<dbReference type="AlphaFoldDB" id="A0A1V6LPE5"/>
<dbReference type="InterPro" id="IPR052744">
    <property type="entry name" value="GPAT/DAPAT"/>
</dbReference>
<dbReference type="GO" id="GO:0008654">
    <property type="term" value="P:phospholipid biosynthetic process"/>
    <property type="evidence" value="ECO:0007669"/>
    <property type="project" value="TreeGrafter"/>
</dbReference>
<dbReference type="Proteomes" id="UP000191680">
    <property type="component" value="Unassembled WGS sequence"/>
</dbReference>
<accession>A0A1V6LPE5</accession>
<name>A0A1V6LPE5_9FLAO</name>
<keyword evidence="4" id="KW-1185">Reference proteome</keyword>
<dbReference type="PANTHER" id="PTHR31605">
    <property type="entry name" value="GLYCEROL-3-PHOSPHATE O-ACYLTRANSFERASE 1"/>
    <property type="match status" value="1"/>
</dbReference>
<proteinExistence type="predicted"/>
<evidence type="ECO:0000259" key="2">
    <source>
        <dbReference type="SMART" id="SM00563"/>
    </source>
</evidence>
<evidence type="ECO:0000313" key="3">
    <source>
        <dbReference type="EMBL" id="OQD42075.1"/>
    </source>
</evidence>
<feature type="domain" description="Phospholipid/glycerol acyltransferase" evidence="2">
    <location>
        <begin position="24"/>
        <end position="151"/>
    </location>
</feature>
<keyword evidence="1" id="KW-0812">Transmembrane</keyword>
<dbReference type="EMBL" id="MTBC01000009">
    <property type="protein sequence ID" value="OQD42075.1"/>
    <property type="molecule type" value="Genomic_DNA"/>
</dbReference>
<keyword evidence="1" id="KW-1133">Transmembrane helix</keyword>
<reference evidence="3 4" key="1">
    <citation type="submission" date="2016-12" db="EMBL/GenBank/DDBJ databases">
        <authorList>
            <person name="Song W.-J."/>
            <person name="Kurnit D.M."/>
        </authorList>
    </citation>
    <scope>NUCLEOTIDE SEQUENCE [LARGE SCALE GENOMIC DNA]</scope>
    <source>
        <strain evidence="3 4">HSG9</strain>
    </source>
</reference>
<dbReference type="Pfam" id="PF01553">
    <property type="entry name" value="Acyltransferase"/>
    <property type="match status" value="1"/>
</dbReference>
<dbReference type="PANTHER" id="PTHR31605:SF0">
    <property type="entry name" value="GLYCEROL-3-PHOSPHATE O-ACYLTRANSFERASE 1"/>
    <property type="match status" value="1"/>
</dbReference>